<dbReference type="PANTHER" id="PTHR44329">
    <property type="entry name" value="SERINE/THREONINE-PROTEIN KINASE TNNI3K-RELATED"/>
    <property type="match status" value="1"/>
</dbReference>
<dbReference type="InterPro" id="IPR011009">
    <property type="entry name" value="Kinase-like_dom_sf"/>
</dbReference>
<dbReference type="GO" id="GO:0004674">
    <property type="term" value="F:protein serine/threonine kinase activity"/>
    <property type="evidence" value="ECO:0007669"/>
    <property type="project" value="TreeGrafter"/>
</dbReference>
<dbReference type="InterPro" id="IPR000719">
    <property type="entry name" value="Prot_kinase_dom"/>
</dbReference>
<reference evidence="3" key="2">
    <citation type="submission" date="2010-04" db="EMBL/GenBank/DDBJ databases">
        <authorList>
            <person name="Buell R."/>
            <person name="Hamilton J."/>
            <person name="Hostetler J."/>
        </authorList>
    </citation>
    <scope>NUCLEOTIDE SEQUENCE [LARGE SCALE GENOMIC DNA]</scope>
    <source>
        <strain evidence="3">DAOM:BR144</strain>
    </source>
</reference>
<keyword evidence="3" id="KW-1185">Reference proteome</keyword>
<dbReference type="Pfam" id="PF07714">
    <property type="entry name" value="PK_Tyr_Ser-Thr"/>
    <property type="match status" value="1"/>
</dbReference>
<organism evidence="2 3">
    <name type="scientific">Globisporangium ultimum (strain ATCC 200006 / CBS 805.95 / DAOM BR144)</name>
    <name type="common">Pythium ultimum</name>
    <dbReference type="NCBI Taxonomy" id="431595"/>
    <lineage>
        <taxon>Eukaryota</taxon>
        <taxon>Sar</taxon>
        <taxon>Stramenopiles</taxon>
        <taxon>Oomycota</taxon>
        <taxon>Peronosporomycetes</taxon>
        <taxon>Pythiales</taxon>
        <taxon>Pythiaceae</taxon>
        <taxon>Globisporangium</taxon>
    </lineage>
</organism>
<dbReference type="EMBL" id="GL376629">
    <property type="status" value="NOT_ANNOTATED_CDS"/>
    <property type="molecule type" value="Genomic_DNA"/>
</dbReference>
<dbReference type="GO" id="GO:0005524">
    <property type="term" value="F:ATP binding"/>
    <property type="evidence" value="ECO:0007669"/>
    <property type="project" value="InterPro"/>
</dbReference>
<proteinExistence type="predicted"/>
<dbReference type="PANTHER" id="PTHR44329:SF214">
    <property type="entry name" value="PROTEIN KINASE DOMAIN-CONTAINING PROTEIN"/>
    <property type="match status" value="1"/>
</dbReference>
<name>K3WQJ9_GLOUD</name>
<sequence>MIRTPRWLLSRDDVELDMDTDDTIKPTTTYIGKWMKTRVVATCTDMNWIEFERRVSRWYSFSHPHVVVLYGALRIDASLLFVHEYSSKRTMVEFSHDKKNRENNLRPIWAKLHEASLGLQYLHQRNTVHGDLQLRSLTIGSDFKVKVGGFDQCRSLSHNSDHFFSEYVAFPGTQSESFASDIYAFGICVLDALTVENSESGLVNNFLSNRIPVRSENLQDAHWDLIEKMCDSDPTKRVNIAYVVNQLERFADGQYSNGKGSSM</sequence>
<dbReference type="InterPro" id="IPR001245">
    <property type="entry name" value="Ser-Thr/Tyr_kinase_cat_dom"/>
</dbReference>
<dbReference type="STRING" id="431595.K3WQJ9"/>
<accession>K3WQJ9</accession>
<evidence type="ECO:0000313" key="2">
    <source>
        <dbReference type="EnsemblProtists" id="PYU1_T007241"/>
    </source>
</evidence>
<protein>
    <recommendedName>
        <fullName evidence="1">Protein kinase domain-containing protein</fullName>
    </recommendedName>
</protein>
<dbReference type="HOGENOM" id="CLU_000288_7_10_1"/>
<dbReference type="SUPFAM" id="SSF56112">
    <property type="entry name" value="Protein kinase-like (PK-like)"/>
    <property type="match status" value="1"/>
</dbReference>
<dbReference type="AlphaFoldDB" id="K3WQJ9"/>
<dbReference type="EnsemblProtists" id="PYU1_T007241">
    <property type="protein sequence ID" value="PYU1_T007241"/>
    <property type="gene ID" value="PYU1_G007226"/>
</dbReference>
<dbReference type="Proteomes" id="UP000019132">
    <property type="component" value="Unassembled WGS sequence"/>
</dbReference>
<evidence type="ECO:0000313" key="3">
    <source>
        <dbReference type="Proteomes" id="UP000019132"/>
    </source>
</evidence>
<dbReference type="OMA" id="MIRTPRW"/>
<dbReference type="Gene3D" id="1.10.510.10">
    <property type="entry name" value="Transferase(Phosphotransferase) domain 1"/>
    <property type="match status" value="1"/>
</dbReference>
<dbReference type="InterPro" id="IPR051681">
    <property type="entry name" value="Ser/Thr_Kinases-Pseudokinases"/>
</dbReference>
<dbReference type="InParanoid" id="K3WQJ9"/>
<dbReference type="VEuPathDB" id="FungiDB:PYU1_G007226"/>
<feature type="domain" description="Protein kinase" evidence="1">
    <location>
        <begin position="1"/>
        <end position="251"/>
    </location>
</feature>
<reference evidence="3" key="1">
    <citation type="journal article" date="2010" name="Genome Biol.">
        <title>Genome sequence of the necrotrophic plant pathogen Pythium ultimum reveals original pathogenicity mechanisms and effector repertoire.</title>
        <authorList>
            <person name="Levesque C.A."/>
            <person name="Brouwer H."/>
            <person name="Cano L."/>
            <person name="Hamilton J.P."/>
            <person name="Holt C."/>
            <person name="Huitema E."/>
            <person name="Raffaele S."/>
            <person name="Robideau G.P."/>
            <person name="Thines M."/>
            <person name="Win J."/>
            <person name="Zerillo M.M."/>
            <person name="Beakes G.W."/>
            <person name="Boore J.L."/>
            <person name="Busam D."/>
            <person name="Dumas B."/>
            <person name="Ferriera S."/>
            <person name="Fuerstenberg S.I."/>
            <person name="Gachon C.M."/>
            <person name="Gaulin E."/>
            <person name="Govers F."/>
            <person name="Grenville-Briggs L."/>
            <person name="Horner N."/>
            <person name="Hostetler J."/>
            <person name="Jiang R.H."/>
            <person name="Johnson J."/>
            <person name="Krajaejun T."/>
            <person name="Lin H."/>
            <person name="Meijer H.J."/>
            <person name="Moore B."/>
            <person name="Morris P."/>
            <person name="Phuntmart V."/>
            <person name="Puiu D."/>
            <person name="Shetty J."/>
            <person name="Stajich J.E."/>
            <person name="Tripathy S."/>
            <person name="Wawra S."/>
            <person name="van West P."/>
            <person name="Whitty B.R."/>
            <person name="Coutinho P.M."/>
            <person name="Henrissat B."/>
            <person name="Martin F."/>
            <person name="Thomas P.D."/>
            <person name="Tyler B.M."/>
            <person name="De Vries R.P."/>
            <person name="Kamoun S."/>
            <person name="Yandell M."/>
            <person name="Tisserat N."/>
            <person name="Buell C.R."/>
        </authorList>
    </citation>
    <scope>NUCLEOTIDE SEQUENCE</scope>
    <source>
        <strain evidence="3">DAOM:BR144</strain>
    </source>
</reference>
<evidence type="ECO:0000259" key="1">
    <source>
        <dbReference type="PROSITE" id="PS50011"/>
    </source>
</evidence>
<dbReference type="PROSITE" id="PS50011">
    <property type="entry name" value="PROTEIN_KINASE_DOM"/>
    <property type="match status" value="1"/>
</dbReference>
<dbReference type="eggNOG" id="KOG0192">
    <property type="taxonomic scope" value="Eukaryota"/>
</dbReference>
<reference evidence="2" key="3">
    <citation type="submission" date="2015-02" db="UniProtKB">
        <authorList>
            <consortium name="EnsemblProtists"/>
        </authorList>
    </citation>
    <scope>IDENTIFICATION</scope>
    <source>
        <strain evidence="2">DAOM BR144</strain>
    </source>
</reference>